<feature type="region of interest" description="Disordered" evidence="5">
    <location>
        <begin position="50"/>
        <end position="77"/>
    </location>
</feature>
<evidence type="ECO:0000256" key="4">
    <source>
        <dbReference type="PROSITE-ProRule" id="PRU00470"/>
    </source>
</evidence>
<feature type="region of interest" description="Disordered" evidence="5">
    <location>
        <begin position="273"/>
        <end position="297"/>
    </location>
</feature>
<proteinExistence type="predicted"/>
<dbReference type="GO" id="GO:0008270">
    <property type="term" value="F:zinc ion binding"/>
    <property type="evidence" value="ECO:0007669"/>
    <property type="project" value="UniProtKB-KW"/>
</dbReference>
<feature type="domain" description="SBP-type" evidence="6">
    <location>
        <begin position="121"/>
        <end position="198"/>
    </location>
</feature>
<gene>
    <name evidence="7" type="ORF">KC19_1G180100</name>
</gene>
<accession>A0A8T0J9V0</accession>
<evidence type="ECO:0000256" key="1">
    <source>
        <dbReference type="ARBA" id="ARBA00022723"/>
    </source>
</evidence>
<keyword evidence="3" id="KW-0862">Zinc</keyword>
<evidence type="ECO:0000313" key="7">
    <source>
        <dbReference type="EMBL" id="KAG0591511.1"/>
    </source>
</evidence>
<dbReference type="Pfam" id="PF03110">
    <property type="entry name" value="SBP"/>
    <property type="match status" value="1"/>
</dbReference>
<evidence type="ECO:0000313" key="8">
    <source>
        <dbReference type="Proteomes" id="UP000822688"/>
    </source>
</evidence>
<sequence length="798" mass="87636">MGHLGDSVAGWEWDSVLLLANPAFDATPLQPNHEQGTDFAVGQSWTGLESLQTNSPSLSEGKAVAGPQSSSSIEKTTNSEYELFRDPRLDCPNFLAGRVPCACTDEDDDEGGSRSKRAKISARCQVPACGADLARLKGYHQRHRVCLQCANSTTVILRDIAHRYCQQCGKFHVLGDFDEGKRSCRFKLQRHNNRRRRKVQESGEDAATPAGENDKASLIIGEGRVNGDENSAVESKVQAEVEQSVILQVSKEVSSPVEQSDTTDTTQILSAGVVDGSESKSDGAQEALSAPTTKQFGTSGLDVPVTVESAPLWNSEEKVGGAFNGHKIGVDEDSLLALLLEDTPTVNESLPSHGFESASPVPSRFQQASKPSAYASSCPTGRMSFKLYDWNPGDFPRNLRQQILQWLSNMPVDLEGYIRSGCTILTLFISMPQSMWEELNADWEGAVVRLIRSPLNKSGFWEKGYFKAKLGRQTVHVENGKVVNRSGGKEDCKPCMPVLQSVEPVCFRAGTGCMLNITGRNLLQKNTKLLMSHGGKYIPAWVLKATSESKQEDRWQVVVPPLDKCQAGPVFIEVENEGRPSNAMVVLVGDAEFCNEVESVELCTSSCEAQDLLYDLGWMLKETTLDSHVLIQRLQSLLSYANAKGWERVAERILETAERKGVLQKIIGAADSYSFDWRNIEVGNIGYEYQSYQPPSFTAPELNRSHLIPSLAQSETDENKHTHIIICSSKSEDLMTASLLPLRGMRTSRRSSWVGHPFRLAFAVASATAACAGLCVVLQHPEQVALLSTSLRRCLWSN</sequence>
<dbReference type="InterPro" id="IPR004333">
    <property type="entry name" value="SBP_dom"/>
</dbReference>
<comment type="caution">
    <text evidence="7">The sequence shown here is derived from an EMBL/GenBank/DDBJ whole genome shotgun (WGS) entry which is preliminary data.</text>
</comment>
<keyword evidence="2 4" id="KW-0863">Zinc-finger</keyword>
<name>A0A8T0J9V0_CERPU</name>
<dbReference type="Proteomes" id="UP000822688">
    <property type="component" value="Chromosome 1"/>
</dbReference>
<dbReference type="InterPro" id="IPR044817">
    <property type="entry name" value="SBP-like"/>
</dbReference>
<dbReference type="EMBL" id="CM026421">
    <property type="protein sequence ID" value="KAG0591511.1"/>
    <property type="molecule type" value="Genomic_DNA"/>
</dbReference>
<dbReference type="PANTHER" id="PTHR31251">
    <property type="entry name" value="SQUAMOSA PROMOTER-BINDING-LIKE PROTEIN 4"/>
    <property type="match status" value="1"/>
</dbReference>
<dbReference type="PROSITE" id="PS51141">
    <property type="entry name" value="ZF_SBP"/>
    <property type="match status" value="1"/>
</dbReference>
<dbReference type="OrthoDB" id="514967at2759"/>
<evidence type="ECO:0000256" key="2">
    <source>
        <dbReference type="ARBA" id="ARBA00022771"/>
    </source>
</evidence>
<keyword evidence="8" id="KW-1185">Reference proteome</keyword>
<evidence type="ECO:0000256" key="3">
    <source>
        <dbReference type="ARBA" id="ARBA00022833"/>
    </source>
</evidence>
<dbReference type="GO" id="GO:0003677">
    <property type="term" value="F:DNA binding"/>
    <property type="evidence" value="ECO:0007669"/>
    <property type="project" value="InterPro"/>
</dbReference>
<reference evidence="7" key="1">
    <citation type="submission" date="2020-06" db="EMBL/GenBank/DDBJ databases">
        <title>WGS assembly of Ceratodon purpureus strain R40.</title>
        <authorList>
            <person name="Carey S.B."/>
            <person name="Jenkins J."/>
            <person name="Shu S."/>
            <person name="Lovell J.T."/>
            <person name="Sreedasyam A."/>
            <person name="Maumus F."/>
            <person name="Tiley G.P."/>
            <person name="Fernandez-Pozo N."/>
            <person name="Barry K."/>
            <person name="Chen C."/>
            <person name="Wang M."/>
            <person name="Lipzen A."/>
            <person name="Daum C."/>
            <person name="Saski C.A."/>
            <person name="Payton A.C."/>
            <person name="Mcbreen J.C."/>
            <person name="Conrad R.E."/>
            <person name="Kollar L.M."/>
            <person name="Olsson S."/>
            <person name="Huttunen S."/>
            <person name="Landis J.B."/>
            <person name="Wickett N.J."/>
            <person name="Johnson M.G."/>
            <person name="Rensing S.A."/>
            <person name="Grimwood J."/>
            <person name="Schmutz J."/>
            <person name="Mcdaniel S.F."/>
        </authorList>
    </citation>
    <scope>NUCLEOTIDE SEQUENCE</scope>
    <source>
        <strain evidence="7">R40</strain>
    </source>
</reference>
<organism evidence="7 8">
    <name type="scientific">Ceratodon purpureus</name>
    <name type="common">Fire moss</name>
    <name type="synonym">Dicranum purpureum</name>
    <dbReference type="NCBI Taxonomy" id="3225"/>
    <lineage>
        <taxon>Eukaryota</taxon>
        <taxon>Viridiplantae</taxon>
        <taxon>Streptophyta</taxon>
        <taxon>Embryophyta</taxon>
        <taxon>Bryophyta</taxon>
        <taxon>Bryophytina</taxon>
        <taxon>Bryopsida</taxon>
        <taxon>Dicranidae</taxon>
        <taxon>Pseudoditrichales</taxon>
        <taxon>Ditrichaceae</taxon>
        <taxon>Ceratodon</taxon>
    </lineage>
</organism>
<feature type="region of interest" description="Disordered" evidence="5">
    <location>
        <begin position="193"/>
        <end position="212"/>
    </location>
</feature>
<feature type="compositionally biased region" description="Polar residues" evidence="5">
    <location>
        <begin position="67"/>
        <end position="77"/>
    </location>
</feature>
<dbReference type="GO" id="GO:0005634">
    <property type="term" value="C:nucleus"/>
    <property type="evidence" value="ECO:0007669"/>
    <property type="project" value="InterPro"/>
</dbReference>
<dbReference type="InterPro" id="IPR036893">
    <property type="entry name" value="SBP_sf"/>
</dbReference>
<evidence type="ECO:0000259" key="6">
    <source>
        <dbReference type="PROSITE" id="PS51141"/>
    </source>
</evidence>
<protein>
    <recommendedName>
        <fullName evidence="6">SBP-type domain-containing protein</fullName>
    </recommendedName>
</protein>
<dbReference type="AlphaFoldDB" id="A0A8T0J9V0"/>
<keyword evidence="1" id="KW-0479">Metal-binding</keyword>
<dbReference type="Pfam" id="PF26102">
    <property type="entry name" value="Ig_SPL7"/>
    <property type="match status" value="1"/>
</dbReference>
<dbReference type="PANTHER" id="PTHR31251:SF108">
    <property type="entry name" value="SQUAMOSA PROMOTER-BINDING-LIKE PROTEIN 7"/>
    <property type="match status" value="1"/>
</dbReference>
<dbReference type="SUPFAM" id="SSF103612">
    <property type="entry name" value="SBT domain"/>
    <property type="match status" value="1"/>
</dbReference>
<dbReference type="Gene3D" id="4.10.1100.10">
    <property type="entry name" value="Transcription factor, SBP-box domain"/>
    <property type="match status" value="1"/>
</dbReference>
<evidence type="ECO:0000256" key="5">
    <source>
        <dbReference type="SAM" id="MobiDB-lite"/>
    </source>
</evidence>